<organism evidence="3 4">
    <name type="scientific">Tepidicella xavieri</name>
    <dbReference type="NCBI Taxonomy" id="360241"/>
    <lineage>
        <taxon>Bacteria</taxon>
        <taxon>Pseudomonadati</taxon>
        <taxon>Pseudomonadota</taxon>
        <taxon>Betaproteobacteria</taxon>
        <taxon>Burkholderiales</taxon>
        <taxon>Tepidicella</taxon>
    </lineage>
</organism>
<dbReference type="InterPro" id="IPR003788">
    <property type="entry name" value="NDUFAF7"/>
</dbReference>
<sequence length="373" mass="40690">MSWVSDADDLEKAIRHAAARSGGWLGFERFMQIALYHPQGGYYAGDTPIFGTGLGDGSDFITAPELSPRFGETLGRQVAQALAATGVHEVWEFGAGSGALADQVLSRLQAESVPLRSYTIVEVSASLRQRQQARLTRWGGRVRWVSALPQTLEAVLLGNEVLDAMPVRLLVRQAGTWHERGVAVREAPDGAVRLSWADCPTALRPPVEVPGAHDYLTEIHPQAEAFVRTVGERLRRGAAFFIDYGFPEAEYYHAQRHMGTLMCHRLHRSDSDPLSDVGRKDITAHVNFTGIALAAQEAGLDVLGYTSQGRFLLNAGLLDGLDSLPLAQRAPVLKLVHEHEMGELFKVIGFAPPASSRGWTPVGFAQGDRTHTL</sequence>
<evidence type="ECO:0000256" key="2">
    <source>
        <dbReference type="ARBA" id="ARBA00022679"/>
    </source>
</evidence>
<name>A0A4R6UDT1_9BURK</name>
<comment type="caution">
    <text evidence="3">The sequence shown here is derived from an EMBL/GenBank/DDBJ whole genome shotgun (WGS) entry which is preliminary data.</text>
</comment>
<dbReference type="SUPFAM" id="SSF53335">
    <property type="entry name" value="S-adenosyl-L-methionine-dependent methyltransferases"/>
    <property type="match status" value="1"/>
</dbReference>
<dbReference type="Gene3D" id="3.40.50.12710">
    <property type="match status" value="1"/>
</dbReference>
<dbReference type="GO" id="GO:0032259">
    <property type="term" value="P:methylation"/>
    <property type="evidence" value="ECO:0007669"/>
    <property type="project" value="UniProtKB-KW"/>
</dbReference>
<dbReference type="OrthoDB" id="9794208at2"/>
<dbReference type="AlphaFoldDB" id="A0A4R6UDT1"/>
<dbReference type="InterPro" id="IPR038375">
    <property type="entry name" value="NDUFAF7_sf"/>
</dbReference>
<keyword evidence="1 3" id="KW-0489">Methyltransferase</keyword>
<dbReference type="PANTHER" id="PTHR12049:SF7">
    <property type="entry name" value="PROTEIN ARGININE METHYLTRANSFERASE NDUFAF7, MITOCHONDRIAL"/>
    <property type="match status" value="1"/>
</dbReference>
<dbReference type="RefSeq" id="WP_133597135.1">
    <property type="nucleotide sequence ID" value="NZ_SNYL01000007.1"/>
</dbReference>
<proteinExistence type="predicted"/>
<dbReference type="Proteomes" id="UP000295510">
    <property type="component" value="Unassembled WGS sequence"/>
</dbReference>
<dbReference type="PANTHER" id="PTHR12049">
    <property type="entry name" value="PROTEIN ARGININE METHYLTRANSFERASE NDUFAF7, MITOCHONDRIAL"/>
    <property type="match status" value="1"/>
</dbReference>
<evidence type="ECO:0000256" key="1">
    <source>
        <dbReference type="ARBA" id="ARBA00022603"/>
    </source>
</evidence>
<reference evidence="3 4" key="1">
    <citation type="submission" date="2019-03" db="EMBL/GenBank/DDBJ databases">
        <title>Genomic Encyclopedia of Type Strains, Phase IV (KMG-IV): sequencing the most valuable type-strain genomes for metagenomic binning, comparative biology and taxonomic classification.</title>
        <authorList>
            <person name="Goeker M."/>
        </authorList>
    </citation>
    <scope>NUCLEOTIDE SEQUENCE [LARGE SCALE GENOMIC DNA]</scope>
    <source>
        <strain evidence="3 4">DSM 19605</strain>
    </source>
</reference>
<accession>A0A4R6UDT1</accession>
<dbReference type="Pfam" id="PF02636">
    <property type="entry name" value="Methyltransf_28"/>
    <property type="match status" value="1"/>
</dbReference>
<protein>
    <submittedName>
        <fullName evidence="3">SAM-dependent MidA family methyltransferase</fullName>
    </submittedName>
</protein>
<evidence type="ECO:0000313" key="3">
    <source>
        <dbReference type="EMBL" id="TDQ43269.1"/>
    </source>
</evidence>
<dbReference type="EMBL" id="SNYL01000007">
    <property type="protein sequence ID" value="TDQ43269.1"/>
    <property type="molecule type" value="Genomic_DNA"/>
</dbReference>
<keyword evidence="4" id="KW-1185">Reference proteome</keyword>
<keyword evidence="2 3" id="KW-0808">Transferase</keyword>
<dbReference type="InterPro" id="IPR029063">
    <property type="entry name" value="SAM-dependent_MTases_sf"/>
</dbReference>
<evidence type="ECO:0000313" key="4">
    <source>
        <dbReference type="Proteomes" id="UP000295510"/>
    </source>
</evidence>
<dbReference type="GO" id="GO:0035243">
    <property type="term" value="F:protein-arginine omega-N symmetric methyltransferase activity"/>
    <property type="evidence" value="ECO:0007669"/>
    <property type="project" value="TreeGrafter"/>
</dbReference>
<gene>
    <name evidence="3" type="ORF">DFR43_10737</name>
</gene>